<accession>A0A6A4GSK1</accession>
<dbReference type="Gene3D" id="3.50.50.60">
    <property type="entry name" value="FAD/NAD(P)-binding domain"/>
    <property type="match status" value="1"/>
</dbReference>
<feature type="chain" id="PRO_5025655885" description="FAD/NAD(P)-binding domain-containing protein" evidence="5">
    <location>
        <begin position="23"/>
        <end position="218"/>
    </location>
</feature>
<keyword evidence="2" id="KW-0285">Flavoprotein</keyword>
<evidence type="ECO:0008006" key="8">
    <source>
        <dbReference type="Google" id="ProtNLM"/>
    </source>
</evidence>
<feature type="signal peptide" evidence="5">
    <location>
        <begin position="1"/>
        <end position="22"/>
    </location>
</feature>
<comment type="similarity">
    <text evidence="1">Belongs to the FMO family.</text>
</comment>
<proteinExistence type="inferred from homology"/>
<sequence length="218" mass="24250">MSWTRRLFLTNMALLSLNGIQANSPQKNVADDLSRVLSAPPESTSADASVIICNSIAFMLVFPASLYFNEDNENNALDTPRWPSPAYPGLIGNVLPDLETYDYLRGFTEVYFERGDIRLNTEVVRVEELEDGKGWNVTTRDWRSPDGGEICSEVWDAVVVCTGWYNDPLWPGTPGMEDLKKKDWRYTLNGIETAQRALIIGNGNSANALAVVPAQQTT</sequence>
<evidence type="ECO:0000256" key="4">
    <source>
        <dbReference type="ARBA" id="ARBA00023002"/>
    </source>
</evidence>
<evidence type="ECO:0000313" key="6">
    <source>
        <dbReference type="EMBL" id="KAE9388373.1"/>
    </source>
</evidence>
<dbReference type="GO" id="GO:0050660">
    <property type="term" value="F:flavin adenine dinucleotide binding"/>
    <property type="evidence" value="ECO:0007669"/>
    <property type="project" value="InterPro"/>
</dbReference>
<keyword evidence="3" id="KW-0274">FAD</keyword>
<gene>
    <name evidence="6" type="ORF">BT96DRAFT_1004239</name>
</gene>
<evidence type="ECO:0000256" key="2">
    <source>
        <dbReference type="ARBA" id="ARBA00022630"/>
    </source>
</evidence>
<evidence type="ECO:0000256" key="5">
    <source>
        <dbReference type="SAM" id="SignalP"/>
    </source>
</evidence>
<dbReference type="Proteomes" id="UP000799118">
    <property type="component" value="Unassembled WGS sequence"/>
</dbReference>
<protein>
    <recommendedName>
        <fullName evidence="8">FAD/NAD(P)-binding domain-containing protein</fullName>
    </recommendedName>
</protein>
<organism evidence="6 7">
    <name type="scientific">Gymnopus androsaceus JB14</name>
    <dbReference type="NCBI Taxonomy" id="1447944"/>
    <lineage>
        <taxon>Eukaryota</taxon>
        <taxon>Fungi</taxon>
        <taxon>Dikarya</taxon>
        <taxon>Basidiomycota</taxon>
        <taxon>Agaricomycotina</taxon>
        <taxon>Agaricomycetes</taxon>
        <taxon>Agaricomycetidae</taxon>
        <taxon>Agaricales</taxon>
        <taxon>Marasmiineae</taxon>
        <taxon>Omphalotaceae</taxon>
        <taxon>Gymnopus</taxon>
    </lineage>
</organism>
<dbReference type="InterPro" id="IPR020946">
    <property type="entry name" value="Flavin_mOase-like"/>
</dbReference>
<dbReference type="GO" id="GO:0004499">
    <property type="term" value="F:N,N-dimethylaniline monooxygenase activity"/>
    <property type="evidence" value="ECO:0007669"/>
    <property type="project" value="InterPro"/>
</dbReference>
<dbReference type="EMBL" id="ML769747">
    <property type="protein sequence ID" value="KAE9388373.1"/>
    <property type="molecule type" value="Genomic_DNA"/>
</dbReference>
<reference evidence="6" key="1">
    <citation type="journal article" date="2019" name="Environ. Microbiol.">
        <title>Fungal ecological strategies reflected in gene transcription - a case study of two litter decomposers.</title>
        <authorList>
            <person name="Barbi F."/>
            <person name="Kohler A."/>
            <person name="Barry K."/>
            <person name="Baskaran P."/>
            <person name="Daum C."/>
            <person name="Fauchery L."/>
            <person name="Ihrmark K."/>
            <person name="Kuo A."/>
            <person name="LaButti K."/>
            <person name="Lipzen A."/>
            <person name="Morin E."/>
            <person name="Grigoriev I.V."/>
            <person name="Henrissat B."/>
            <person name="Lindahl B."/>
            <person name="Martin F."/>
        </authorList>
    </citation>
    <scope>NUCLEOTIDE SEQUENCE</scope>
    <source>
        <strain evidence="6">JB14</strain>
    </source>
</reference>
<dbReference type="InterPro" id="IPR050346">
    <property type="entry name" value="FMO-like"/>
</dbReference>
<evidence type="ECO:0000313" key="7">
    <source>
        <dbReference type="Proteomes" id="UP000799118"/>
    </source>
</evidence>
<dbReference type="SUPFAM" id="SSF51905">
    <property type="entry name" value="FAD/NAD(P)-binding domain"/>
    <property type="match status" value="1"/>
</dbReference>
<name>A0A6A4GSK1_9AGAR</name>
<dbReference type="GO" id="GO:0050661">
    <property type="term" value="F:NADP binding"/>
    <property type="evidence" value="ECO:0007669"/>
    <property type="project" value="InterPro"/>
</dbReference>
<dbReference type="PANTHER" id="PTHR23023">
    <property type="entry name" value="DIMETHYLANILINE MONOOXYGENASE"/>
    <property type="match status" value="1"/>
</dbReference>
<evidence type="ECO:0000256" key="1">
    <source>
        <dbReference type="ARBA" id="ARBA00009183"/>
    </source>
</evidence>
<dbReference type="Pfam" id="PF00743">
    <property type="entry name" value="FMO-like"/>
    <property type="match status" value="1"/>
</dbReference>
<evidence type="ECO:0000256" key="3">
    <source>
        <dbReference type="ARBA" id="ARBA00022827"/>
    </source>
</evidence>
<dbReference type="OrthoDB" id="66881at2759"/>
<dbReference type="InterPro" id="IPR036188">
    <property type="entry name" value="FAD/NAD-bd_sf"/>
</dbReference>
<dbReference type="AlphaFoldDB" id="A0A6A4GSK1"/>
<keyword evidence="7" id="KW-1185">Reference proteome</keyword>
<keyword evidence="4" id="KW-0560">Oxidoreductase</keyword>
<keyword evidence="5" id="KW-0732">Signal</keyword>